<dbReference type="AlphaFoldDB" id="A0A8H7XN47"/>
<comment type="caution">
    <text evidence="2">The sequence shown here is derived from an EMBL/GenBank/DDBJ whole genome shotgun (WGS) entry which is preliminary data.</text>
</comment>
<keyword evidence="1" id="KW-0472">Membrane</keyword>
<evidence type="ECO:0000256" key="1">
    <source>
        <dbReference type="SAM" id="Phobius"/>
    </source>
</evidence>
<organism evidence="2">
    <name type="scientific">Psilocybe cubensis</name>
    <name type="common">Psychedelic mushroom</name>
    <name type="synonym">Stropharia cubensis</name>
    <dbReference type="NCBI Taxonomy" id="181762"/>
    <lineage>
        <taxon>Eukaryota</taxon>
        <taxon>Fungi</taxon>
        <taxon>Dikarya</taxon>
        <taxon>Basidiomycota</taxon>
        <taxon>Agaricomycotina</taxon>
        <taxon>Agaricomycetes</taxon>
        <taxon>Agaricomycetidae</taxon>
        <taxon>Agaricales</taxon>
        <taxon>Agaricineae</taxon>
        <taxon>Strophariaceae</taxon>
        <taxon>Psilocybe</taxon>
    </lineage>
</organism>
<keyword evidence="1" id="KW-0812">Transmembrane</keyword>
<name>A0A8H7XN47_PSICU</name>
<proteinExistence type="predicted"/>
<keyword evidence="1" id="KW-1133">Transmembrane helix</keyword>
<gene>
    <name evidence="2" type="ORF">JR316_011492</name>
</gene>
<sequence length="236" mass="26886">MAEHSDMYLKDSKEPLTVTPVSLDYLVEKYPDNIDLEIMDYFGIKNQDFESICESDLPEEVESANWARRVRYFWIAFSLQMSTYPIHVLVFLLSGSVKHYAHCNEFQVNVYAAVVPSVTFVPAFASLFFQLNGHQYLSEGMICIASGFNAFLGVMLWVGCLLFDQEYHTPEDVQYSSNPLFIWLLIAAAAISLVSTRIVYLGHHYKGGRSLFGVPDLDADGNFPRPAKDSFFSFYF</sequence>
<feature type="transmembrane region" description="Helical" evidence="1">
    <location>
        <begin position="72"/>
        <end position="94"/>
    </location>
</feature>
<protein>
    <submittedName>
        <fullName evidence="2">Uncharacterized protein</fullName>
    </submittedName>
</protein>
<feature type="transmembrane region" description="Helical" evidence="1">
    <location>
        <begin position="180"/>
        <end position="200"/>
    </location>
</feature>
<reference evidence="2" key="1">
    <citation type="submission" date="2021-02" db="EMBL/GenBank/DDBJ databases">
        <title>Psilocybe cubensis genome.</title>
        <authorList>
            <person name="Mckernan K.J."/>
            <person name="Crawford S."/>
            <person name="Trippe A."/>
            <person name="Kane L.T."/>
            <person name="Mclaughlin S."/>
        </authorList>
    </citation>
    <scope>NUCLEOTIDE SEQUENCE [LARGE SCALE GENOMIC DNA]</scope>
    <source>
        <strain evidence="2">MGC-MH-2018</strain>
    </source>
</reference>
<evidence type="ECO:0000313" key="2">
    <source>
        <dbReference type="EMBL" id="KAG5163703.1"/>
    </source>
</evidence>
<dbReference type="EMBL" id="JAFIQS010000014">
    <property type="protein sequence ID" value="KAG5163703.1"/>
    <property type="molecule type" value="Genomic_DNA"/>
</dbReference>
<accession>A0A8H7XN47</accession>
<feature type="transmembrane region" description="Helical" evidence="1">
    <location>
        <begin position="106"/>
        <end position="129"/>
    </location>
</feature>
<feature type="transmembrane region" description="Helical" evidence="1">
    <location>
        <begin position="141"/>
        <end position="160"/>
    </location>
</feature>